<evidence type="ECO:0000256" key="2">
    <source>
        <dbReference type="SAM" id="Phobius"/>
    </source>
</evidence>
<reference evidence="3" key="1">
    <citation type="journal article" date="2014" name="Int. J. Syst. Evol. Microbiol.">
        <title>Complete genome sequence of Corynebacterium casei LMG S-19264T (=DSM 44701T), isolated from a smear-ripened cheese.</title>
        <authorList>
            <consortium name="US DOE Joint Genome Institute (JGI-PGF)"/>
            <person name="Walter F."/>
            <person name="Albersmeier A."/>
            <person name="Kalinowski J."/>
            <person name="Ruckert C."/>
        </authorList>
    </citation>
    <scope>NUCLEOTIDE SEQUENCE</scope>
    <source>
        <strain evidence="3">JCM 4346</strain>
    </source>
</reference>
<keyword evidence="2" id="KW-1133">Transmembrane helix</keyword>
<dbReference type="AlphaFoldDB" id="A0A918F5L3"/>
<feature type="transmembrane region" description="Helical" evidence="2">
    <location>
        <begin position="64"/>
        <end position="81"/>
    </location>
</feature>
<evidence type="ECO:0000256" key="1">
    <source>
        <dbReference type="SAM" id="MobiDB-lite"/>
    </source>
</evidence>
<comment type="caution">
    <text evidence="3">The sequence shown here is derived from an EMBL/GenBank/DDBJ whole genome shotgun (WGS) entry which is preliminary data.</text>
</comment>
<reference evidence="3" key="2">
    <citation type="submission" date="2020-09" db="EMBL/GenBank/DDBJ databases">
        <authorList>
            <person name="Sun Q."/>
            <person name="Ohkuma M."/>
        </authorList>
    </citation>
    <scope>NUCLEOTIDE SEQUENCE</scope>
    <source>
        <strain evidence="3">JCM 4346</strain>
    </source>
</reference>
<keyword evidence="2" id="KW-0472">Membrane</keyword>
<organism evidence="3 4">
    <name type="scientific">Streptomyces aurantiogriseus</name>
    <dbReference type="NCBI Taxonomy" id="66870"/>
    <lineage>
        <taxon>Bacteria</taxon>
        <taxon>Bacillati</taxon>
        <taxon>Actinomycetota</taxon>
        <taxon>Actinomycetes</taxon>
        <taxon>Kitasatosporales</taxon>
        <taxon>Streptomycetaceae</taxon>
        <taxon>Streptomyces</taxon>
    </lineage>
</organism>
<feature type="region of interest" description="Disordered" evidence="1">
    <location>
        <begin position="111"/>
        <end position="151"/>
    </location>
</feature>
<proteinExistence type="predicted"/>
<feature type="region of interest" description="Disordered" evidence="1">
    <location>
        <begin position="171"/>
        <end position="202"/>
    </location>
</feature>
<evidence type="ECO:0000313" key="4">
    <source>
        <dbReference type="Proteomes" id="UP000658320"/>
    </source>
</evidence>
<name>A0A918F5L3_9ACTN</name>
<gene>
    <name evidence="3" type="ORF">GCM10010251_28960</name>
</gene>
<dbReference type="EMBL" id="BMSX01000005">
    <property type="protein sequence ID" value="GGR11100.1"/>
    <property type="molecule type" value="Genomic_DNA"/>
</dbReference>
<evidence type="ECO:0000313" key="3">
    <source>
        <dbReference type="EMBL" id="GGR11100.1"/>
    </source>
</evidence>
<keyword evidence="2" id="KW-0812">Transmembrane</keyword>
<dbReference type="Proteomes" id="UP000658320">
    <property type="component" value="Unassembled WGS sequence"/>
</dbReference>
<keyword evidence="4" id="KW-1185">Reference proteome</keyword>
<sequence length="297" mass="30264">MKGGAERAEIPHRSTRVTLAASTGFHAFLYGLDEPVPALYALFAPIALGLLSSVPGSGRQRAAVILRALPVGLVLVALGTVPAARTWAALLGMLVVGFLLAFAAITGPRPAGAAPGGPTPHAGPRRPTTTTGPSSRSAWTPRRRDTAPGTLSCRVADPGWIIMARTCVDAQSPDVPPDVRPGATRKRSGYGNRARPDADGGRALSARSILGAASRRGHGCAAATLVNGAHPVRVDHTGRHGGTEPTTSSPPSVRVGPAMTPVVTRAVRPSGAGRIGPLPWGAAVCAGRAPRRPDPGA</sequence>
<feature type="transmembrane region" description="Helical" evidence="2">
    <location>
        <begin position="38"/>
        <end position="57"/>
    </location>
</feature>
<protein>
    <submittedName>
        <fullName evidence="3">Uncharacterized protein</fullName>
    </submittedName>
</protein>
<accession>A0A918F5L3</accession>
<feature type="compositionally biased region" description="Low complexity" evidence="1">
    <location>
        <begin position="119"/>
        <end position="133"/>
    </location>
</feature>
<feature type="transmembrane region" description="Helical" evidence="2">
    <location>
        <begin position="87"/>
        <end position="105"/>
    </location>
</feature>
<feature type="region of interest" description="Disordered" evidence="1">
    <location>
        <begin position="237"/>
        <end position="256"/>
    </location>
</feature>